<evidence type="ECO:0000313" key="1">
    <source>
        <dbReference type="EMBL" id="WUN83489.1"/>
    </source>
</evidence>
<dbReference type="GeneID" id="95501626"/>
<organism evidence="1 2">
    <name type="scientific">Streptomyces erythrochromogenes</name>
    <dbReference type="NCBI Taxonomy" id="285574"/>
    <lineage>
        <taxon>Bacteria</taxon>
        <taxon>Bacillati</taxon>
        <taxon>Actinomycetota</taxon>
        <taxon>Actinomycetes</taxon>
        <taxon>Kitasatosporales</taxon>
        <taxon>Streptomycetaceae</taxon>
        <taxon>Streptomyces</taxon>
    </lineage>
</organism>
<dbReference type="Proteomes" id="UP001432312">
    <property type="component" value="Chromosome"/>
</dbReference>
<keyword evidence="2" id="KW-1185">Reference proteome</keyword>
<name>A0ABZ1QLC1_9ACTN</name>
<dbReference type="RefSeq" id="WP_328740798.1">
    <property type="nucleotide sequence ID" value="NZ_CP108036.1"/>
</dbReference>
<protein>
    <submittedName>
        <fullName evidence="1">Uncharacterized protein</fullName>
    </submittedName>
</protein>
<sequence>MRRRSPRPTTQPGVRDSAAGALRAFLLLPLPAAAETVLNRRLSVRRRADLAADLAD</sequence>
<dbReference type="EMBL" id="CP108036">
    <property type="protein sequence ID" value="WUN83489.1"/>
    <property type="molecule type" value="Genomic_DNA"/>
</dbReference>
<gene>
    <name evidence="1" type="ORF">OHA91_36270</name>
</gene>
<accession>A0ABZ1QLC1</accession>
<reference evidence="1" key="1">
    <citation type="submission" date="2022-10" db="EMBL/GenBank/DDBJ databases">
        <title>The complete genomes of actinobacterial strains from the NBC collection.</title>
        <authorList>
            <person name="Joergensen T.S."/>
            <person name="Alvarez Arevalo M."/>
            <person name="Sterndorff E.B."/>
            <person name="Faurdal D."/>
            <person name="Vuksanovic O."/>
            <person name="Mourched A.-S."/>
            <person name="Charusanti P."/>
            <person name="Shaw S."/>
            <person name="Blin K."/>
            <person name="Weber T."/>
        </authorList>
    </citation>
    <scope>NUCLEOTIDE SEQUENCE</scope>
    <source>
        <strain evidence="1">NBC_00303</strain>
    </source>
</reference>
<proteinExistence type="predicted"/>
<evidence type="ECO:0000313" key="2">
    <source>
        <dbReference type="Proteomes" id="UP001432312"/>
    </source>
</evidence>